<evidence type="ECO:0000259" key="1">
    <source>
        <dbReference type="Pfam" id="PF08450"/>
    </source>
</evidence>
<keyword evidence="3" id="KW-1185">Reference proteome</keyword>
<dbReference type="InterPro" id="IPR052988">
    <property type="entry name" value="Oryzine_lactonohydrolase"/>
</dbReference>
<dbReference type="Proteomes" id="UP001056384">
    <property type="component" value="Chromosome 2"/>
</dbReference>
<protein>
    <submittedName>
        <fullName evidence="2">Six-bladed beta-propeller, TolB, SMP-30/Gluconolactonase/LRE-like region</fullName>
    </submittedName>
</protein>
<dbReference type="SUPFAM" id="SSF63829">
    <property type="entry name" value="Calcium-dependent phosphotriesterase"/>
    <property type="match status" value="1"/>
</dbReference>
<feature type="domain" description="SMP-30/Gluconolactonase/LRE-like region" evidence="1">
    <location>
        <begin position="127"/>
        <end position="370"/>
    </location>
</feature>
<dbReference type="Pfam" id="PF08450">
    <property type="entry name" value="SGL"/>
    <property type="match status" value="1"/>
</dbReference>
<sequence length="404" mass="44083">MALQMPFGSEFFANLFSPLQPVHMDAVSTCLQGHSAVLGALPAAYANLSAVRINNHLAVIPGDWQSGPITSSFYDIVPEEPCVVDVLEQTKAADFIAFDDAFFDVLGANAKLEKIQSFPSDLGHVHEAPVYLQETNELLYSDTSVTGHLYAINIDTHQVRQINLEPALQNVNGGTFHRGRVYLTTNGGSVRGIFELNVTTGRVEPIVNNYRGRHLNSPNDVIVDSRGNLYFTDPTYGVDNGWADVQPAELPMAVYRLEAKTKSLKALTIGVVTKPNGLALSPDESVLYVADSNSSSNALDSQRGVWAFDNRHTGPLENPRPVHLVEGGWPDGLRTTKKGLLFAAIYGGVDVVDPQSGLLLGRINTPGDIIYNLEPARGKGQWLLTGRDFIYKATITEEPVKRRT</sequence>
<dbReference type="InterPro" id="IPR013658">
    <property type="entry name" value="SGL"/>
</dbReference>
<evidence type="ECO:0000313" key="2">
    <source>
        <dbReference type="EMBL" id="USW49740.1"/>
    </source>
</evidence>
<dbReference type="OrthoDB" id="423498at2759"/>
<reference evidence="2" key="1">
    <citation type="submission" date="2022-06" db="EMBL/GenBank/DDBJ databases">
        <title>Complete genome sequences of two strains of the flax pathogen Septoria linicola.</title>
        <authorList>
            <person name="Lapalu N."/>
            <person name="Simon A."/>
            <person name="Demenou B."/>
            <person name="Paumier D."/>
            <person name="Guillot M.-P."/>
            <person name="Gout L."/>
            <person name="Valade R."/>
        </authorList>
    </citation>
    <scope>NUCLEOTIDE SEQUENCE</scope>
    <source>
        <strain evidence="2">SE15195</strain>
    </source>
</reference>
<dbReference type="AlphaFoldDB" id="A0A9Q9EG94"/>
<dbReference type="PANTHER" id="PTHR47064:SF2">
    <property type="entry name" value="SMP-30_GLUCONOLACTONASE_LRE-LIKE REGION DOMAIN-CONTAINING PROTEIN-RELATED"/>
    <property type="match status" value="1"/>
</dbReference>
<dbReference type="Gene3D" id="2.120.10.30">
    <property type="entry name" value="TolB, C-terminal domain"/>
    <property type="match status" value="1"/>
</dbReference>
<organism evidence="2 3">
    <name type="scientific">Septoria linicola</name>
    <dbReference type="NCBI Taxonomy" id="215465"/>
    <lineage>
        <taxon>Eukaryota</taxon>
        <taxon>Fungi</taxon>
        <taxon>Dikarya</taxon>
        <taxon>Ascomycota</taxon>
        <taxon>Pezizomycotina</taxon>
        <taxon>Dothideomycetes</taxon>
        <taxon>Dothideomycetidae</taxon>
        <taxon>Mycosphaerellales</taxon>
        <taxon>Mycosphaerellaceae</taxon>
        <taxon>Septoria</taxon>
    </lineage>
</organism>
<dbReference type="InterPro" id="IPR011042">
    <property type="entry name" value="6-blade_b-propeller_TolB-like"/>
</dbReference>
<gene>
    <name evidence="2" type="ORF">Slin15195_G030590</name>
</gene>
<dbReference type="PANTHER" id="PTHR47064">
    <property type="entry name" value="PUTATIVE (AFU_ORTHOLOGUE AFUA_1G08990)-RELATED"/>
    <property type="match status" value="1"/>
</dbReference>
<proteinExistence type="predicted"/>
<accession>A0A9Q9EG94</accession>
<dbReference type="EMBL" id="CP099419">
    <property type="protein sequence ID" value="USW49740.1"/>
    <property type="molecule type" value="Genomic_DNA"/>
</dbReference>
<evidence type="ECO:0000313" key="3">
    <source>
        <dbReference type="Proteomes" id="UP001056384"/>
    </source>
</evidence>
<name>A0A9Q9EG94_9PEZI</name>